<proteinExistence type="predicted"/>
<protein>
    <submittedName>
        <fullName evidence="3">Glycosyltransferase involved in cell wall bisynthesis</fullName>
    </submittedName>
</protein>
<reference evidence="3 4" key="1">
    <citation type="journal article" date="2018" name="Syst. Appl. Microbiol.">
        <title>Abditibacterium utsteinense sp. nov., the first cultivated member of candidate phylum FBP, isolated from ice-free Antarctic soil samples.</title>
        <authorList>
            <person name="Tahon G."/>
            <person name="Tytgat B."/>
            <person name="Lebbe L."/>
            <person name="Carlier A."/>
            <person name="Willems A."/>
        </authorList>
    </citation>
    <scope>NUCLEOTIDE SEQUENCE [LARGE SCALE GENOMIC DNA]</scope>
    <source>
        <strain evidence="3 4">LMG 29911</strain>
    </source>
</reference>
<comment type="caution">
    <text evidence="3">The sequence shown here is derived from an EMBL/GenBank/DDBJ whole genome shotgun (WGS) entry which is preliminary data.</text>
</comment>
<feature type="domain" description="Glycosyltransferase subfamily 4-like N-terminal" evidence="2">
    <location>
        <begin position="24"/>
        <end position="196"/>
    </location>
</feature>
<dbReference type="RefSeq" id="WP_105483866.1">
    <property type="nucleotide sequence ID" value="NZ_NIGF01000009.1"/>
</dbReference>
<dbReference type="EMBL" id="NIGF01000009">
    <property type="protein sequence ID" value="PQV63706.1"/>
    <property type="molecule type" value="Genomic_DNA"/>
</dbReference>
<keyword evidence="4" id="KW-1185">Reference proteome</keyword>
<accession>A0A2S8SSF0</accession>
<dbReference type="Gene3D" id="3.40.50.2000">
    <property type="entry name" value="Glycogen Phosphorylase B"/>
    <property type="match status" value="2"/>
</dbReference>
<evidence type="ECO:0000313" key="3">
    <source>
        <dbReference type="EMBL" id="PQV63706.1"/>
    </source>
</evidence>
<dbReference type="InterPro" id="IPR028098">
    <property type="entry name" value="Glyco_trans_4-like_N"/>
</dbReference>
<name>A0A2S8SSF0_9BACT</name>
<organism evidence="3 4">
    <name type="scientific">Abditibacterium utsteinense</name>
    <dbReference type="NCBI Taxonomy" id="1960156"/>
    <lineage>
        <taxon>Bacteria</taxon>
        <taxon>Pseudomonadati</taxon>
        <taxon>Abditibacteriota</taxon>
        <taxon>Abditibacteriia</taxon>
        <taxon>Abditibacteriales</taxon>
        <taxon>Abditibacteriaceae</taxon>
        <taxon>Abditibacterium</taxon>
    </lineage>
</organism>
<dbReference type="Proteomes" id="UP000237684">
    <property type="component" value="Unassembled WGS sequence"/>
</dbReference>
<evidence type="ECO:0000313" key="4">
    <source>
        <dbReference type="Proteomes" id="UP000237684"/>
    </source>
</evidence>
<dbReference type="PANTHER" id="PTHR12526:SF636">
    <property type="entry name" value="BLL3647 PROTEIN"/>
    <property type="match status" value="1"/>
</dbReference>
<dbReference type="GO" id="GO:0016757">
    <property type="term" value="F:glycosyltransferase activity"/>
    <property type="evidence" value="ECO:0007669"/>
    <property type="project" value="InterPro"/>
</dbReference>
<evidence type="ECO:0000259" key="2">
    <source>
        <dbReference type="Pfam" id="PF13439"/>
    </source>
</evidence>
<feature type="domain" description="Glycosyl transferase family 1" evidence="1">
    <location>
        <begin position="212"/>
        <end position="370"/>
    </location>
</feature>
<dbReference type="Pfam" id="PF00534">
    <property type="entry name" value="Glycos_transf_1"/>
    <property type="match status" value="1"/>
</dbReference>
<sequence>MKFHSSGLLQPRTIIFLTHSAAWSGAEIALFHLVTHLDKKRWKPIVVVFEDGLLIEKLREAGIKTRLLPLNPAVSELRKEAVGVKNVLQWRQIGIMWRFCHALTRLIQRERAAIVHCNSLKADFLGGIAGKWARVSTIWHVRDRIAPDYLPRPVVFAFPLAMRILGVRAITVSNAVRQTLRLPLALKEQIRVVHDGLPDPDIGVETNTANALMIGMIGRLSPWKGQHVFLEAIAIVREHFPDVRFQIVGAALFGEEEYEREIKAQAESLGLADALQWMGFRADAPQLLHQMNIVVHASTTGEPFGQVIVEAMLAGKPVVATDGGGVPEIVREGQTGLLVPMNDFQALAAAIMWLLQNPAAAQRMGEAGRARALSCFSIQKTAREIEEIYSQLLAR</sequence>
<dbReference type="CDD" id="cd03801">
    <property type="entry name" value="GT4_PimA-like"/>
    <property type="match status" value="1"/>
</dbReference>
<keyword evidence="3" id="KW-0808">Transferase</keyword>
<dbReference type="InterPro" id="IPR001296">
    <property type="entry name" value="Glyco_trans_1"/>
</dbReference>
<dbReference type="OrthoDB" id="9814612at2"/>
<dbReference type="AlphaFoldDB" id="A0A2S8SSF0"/>
<dbReference type="InParanoid" id="A0A2S8SSF0"/>
<evidence type="ECO:0000259" key="1">
    <source>
        <dbReference type="Pfam" id="PF00534"/>
    </source>
</evidence>
<dbReference type="PANTHER" id="PTHR12526">
    <property type="entry name" value="GLYCOSYLTRANSFERASE"/>
    <property type="match status" value="1"/>
</dbReference>
<dbReference type="SUPFAM" id="SSF53756">
    <property type="entry name" value="UDP-Glycosyltransferase/glycogen phosphorylase"/>
    <property type="match status" value="1"/>
</dbReference>
<gene>
    <name evidence="3" type="ORF">B1R32_10945</name>
</gene>
<dbReference type="Pfam" id="PF13439">
    <property type="entry name" value="Glyco_transf_4"/>
    <property type="match status" value="1"/>
</dbReference>